<comment type="caution">
    <text evidence="1">The sequence shown here is derived from an EMBL/GenBank/DDBJ whole genome shotgun (WGS) entry which is preliminary data.</text>
</comment>
<protein>
    <submittedName>
        <fullName evidence="1">Uncharacterized protein</fullName>
    </submittedName>
</protein>
<proteinExistence type="predicted"/>
<reference evidence="1 2" key="1">
    <citation type="submission" date="2018-08" db="EMBL/GenBank/DDBJ databases">
        <title>Recombination of ecologically and evolutionarily significant loci maintains genetic cohesion in the Pseudomonas syringae species complex.</title>
        <authorList>
            <person name="Dillon M."/>
            <person name="Thakur S."/>
            <person name="Almeida R.N.D."/>
            <person name="Weir B.S."/>
            <person name="Guttman D.S."/>
        </authorList>
    </citation>
    <scope>NUCLEOTIDE SEQUENCE [LARGE SCALE GENOMIC DNA]</scope>
    <source>
        <strain evidence="1 2">ICMP 19074</strain>
    </source>
</reference>
<name>A0A3M4KAQ8_PSESF</name>
<organism evidence="1 2">
    <name type="scientific">Pseudomonas syringae pv. actinidiae</name>
    <dbReference type="NCBI Taxonomy" id="103796"/>
    <lineage>
        <taxon>Bacteria</taxon>
        <taxon>Pseudomonadati</taxon>
        <taxon>Pseudomonadota</taxon>
        <taxon>Gammaproteobacteria</taxon>
        <taxon>Pseudomonadales</taxon>
        <taxon>Pseudomonadaceae</taxon>
        <taxon>Pseudomonas</taxon>
        <taxon>Pseudomonas syringae</taxon>
    </lineage>
</organism>
<dbReference type="EMBL" id="RBRB01000357">
    <property type="protein sequence ID" value="RMQ26225.1"/>
    <property type="molecule type" value="Genomic_DNA"/>
</dbReference>
<accession>A0A3M4KAQ8</accession>
<evidence type="ECO:0000313" key="2">
    <source>
        <dbReference type="Proteomes" id="UP000273140"/>
    </source>
</evidence>
<sequence length="113" mass="12349">MIIKLAPQRRDDTLIVEKAGAVLILNGETYDFSAMSAGSTLPRSAISSEWFAGDVEYDSDLTIHIIMPVPANYSPEQAYPVDLVEVPDGIVQLPRPLPEVHSPIFLINEVSGQ</sequence>
<dbReference type="AlphaFoldDB" id="A0A3M4KAQ8"/>
<dbReference type="Proteomes" id="UP000273140">
    <property type="component" value="Unassembled WGS sequence"/>
</dbReference>
<evidence type="ECO:0000313" key="1">
    <source>
        <dbReference type="EMBL" id="RMQ26225.1"/>
    </source>
</evidence>
<gene>
    <name evidence="1" type="ORF">ALQ07_100901</name>
</gene>
<dbReference type="RefSeq" id="WP_017700734.1">
    <property type="nucleotide sequence ID" value="NZ_RBRB01000357.1"/>
</dbReference>